<evidence type="ECO:0000313" key="1">
    <source>
        <dbReference type="EnsemblPlants" id="Solyc01g065843.1.1"/>
    </source>
</evidence>
<dbReference type="Proteomes" id="UP000004994">
    <property type="component" value="Chromosome 1"/>
</dbReference>
<dbReference type="AlphaFoldDB" id="A0A3Q7EFJ2"/>
<dbReference type="GO" id="GO:0051321">
    <property type="term" value="P:meiotic cell cycle"/>
    <property type="evidence" value="ECO:0000318"/>
    <property type="project" value="GO_Central"/>
</dbReference>
<dbReference type="InterPro" id="IPR012340">
    <property type="entry name" value="NA-bd_OB-fold"/>
</dbReference>
<dbReference type="GO" id="GO:0007004">
    <property type="term" value="P:telomere maintenance via telomerase"/>
    <property type="evidence" value="ECO:0000318"/>
    <property type="project" value="GO_Central"/>
</dbReference>
<dbReference type="GO" id="GO:0006260">
    <property type="term" value="P:DNA replication"/>
    <property type="evidence" value="ECO:0000318"/>
    <property type="project" value="GO_Central"/>
</dbReference>
<reference evidence="1" key="2">
    <citation type="submission" date="2019-01" db="UniProtKB">
        <authorList>
            <consortium name="EnsemblPlants"/>
        </authorList>
    </citation>
    <scope>IDENTIFICATION</scope>
    <source>
        <strain evidence="1">cv. Heinz 1706</strain>
    </source>
</reference>
<dbReference type="OMA" id="MICVITI"/>
<name>A0A3Q7EFJ2_SOLLC</name>
<reference evidence="1" key="1">
    <citation type="journal article" date="2012" name="Nature">
        <title>The tomato genome sequence provides insights into fleshy fruit evolution.</title>
        <authorList>
            <consortium name="Tomato Genome Consortium"/>
        </authorList>
    </citation>
    <scope>NUCLEOTIDE SEQUENCE [LARGE SCALE GENOMIC DNA]</scope>
    <source>
        <strain evidence="1">cv. Heinz 1706</strain>
    </source>
</reference>
<dbReference type="GO" id="GO:0006289">
    <property type="term" value="P:nucleotide-excision repair"/>
    <property type="evidence" value="ECO:0000318"/>
    <property type="project" value="GO_Central"/>
</dbReference>
<sequence length="294" mass="33874">MILAWNKSSQLNRSYYIINGKLNGPKPNFLSLHKELELAFMNNTEVVCIFLTIKALTGEGRSIRREVIVTNESYRKNNCYLCRYDHKVMTLWGAFAEMEGQILQSLESDKPVLAFCDVKSSIYQVITPVEIGDFVLSKTLVSSLLINPQCEKSFLKNIRNDNMKAEKIDVRLKPSRLMQTVRQVKISNILNGSLKFNATVTDIDSNTDPWYPACNKCYKRVTFINSSSTCTYCRTQDVDKEARIILSFTMFDAAKYYFDCNVKEYVLSTSKKVNHLLYEILSCINNFILFQWKG</sequence>
<accession>A0A3Q7EFJ2</accession>
<dbReference type="Gene3D" id="2.40.50.140">
    <property type="entry name" value="Nucleic acid-binding proteins"/>
    <property type="match status" value="1"/>
</dbReference>
<dbReference type="EnsemblPlants" id="Solyc01g065843.1.1">
    <property type="protein sequence ID" value="Solyc01g065843.1.1"/>
    <property type="gene ID" value="Solyc01g065843.1"/>
</dbReference>
<evidence type="ECO:0008006" key="3">
    <source>
        <dbReference type="Google" id="ProtNLM"/>
    </source>
</evidence>
<dbReference type="SUPFAM" id="SSF50249">
    <property type="entry name" value="Nucleic acid-binding proteins"/>
    <property type="match status" value="1"/>
</dbReference>
<keyword evidence="2" id="KW-1185">Reference proteome</keyword>
<organism evidence="1">
    <name type="scientific">Solanum lycopersicum</name>
    <name type="common">Tomato</name>
    <name type="synonym">Lycopersicon esculentum</name>
    <dbReference type="NCBI Taxonomy" id="4081"/>
    <lineage>
        <taxon>Eukaryota</taxon>
        <taxon>Viridiplantae</taxon>
        <taxon>Streptophyta</taxon>
        <taxon>Embryophyta</taxon>
        <taxon>Tracheophyta</taxon>
        <taxon>Spermatophyta</taxon>
        <taxon>Magnoliopsida</taxon>
        <taxon>eudicotyledons</taxon>
        <taxon>Gunneridae</taxon>
        <taxon>Pentapetalae</taxon>
        <taxon>asterids</taxon>
        <taxon>lamiids</taxon>
        <taxon>Solanales</taxon>
        <taxon>Solanaceae</taxon>
        <taxon>Solanoideae</taxon>
        <taxon>Solaneae</taxon>
        <taxon>Solanum</taxon>
        <taxon>Solanum subgen. Lycopersicon</taxon>
    </lineage>
</organism>
<proteinExistence type="predicted"/>
<dbReference type="STRING" id="4081.A0A3Q7EFJ2"/>
<evidence type="ECO:0000313" key="2">
    <source>
        <dbReference type="Proteomes" id="UP000004994"/>
    </source>
</evidence>
<dbReference type="GO" id="GO:0003684">
    <property type="term" value="F:damaged DNA binding"/>
    <property type="evidence" value="ECO:0000318"/>
    <property type="project" value="GO_Central"/>
</dbReference>
<dbReference type="Gramene" id="Solyc01g065843.1.1">
    <property type="protein sequence ID" value="Solyc01g065843.1.1"/>
    <property type="gene ID" value="Solyc01g065843.1"/>
</dbReference>
<dbReference type="GO" id="GO:0000724">
    <property type="term" value="P:double-strand break repair via homologous recombination"/>
    <property type="evidence" value="ECO:0000318"/>
    <property type="project" value="GO_Central"/>
</dbReference>
<dbReference type="GO" id="GO:0005662">
    <property type="term" value="C:DNA replication factor A complex"/>
    <property type="evidence" value="ECO:0000318"/>
    <property type="project" value="GO_Central"/>
</dbReference>
<protein>
    <recommendedName>
        <fullName evidence="3">Replication factor A C-terminal domain-containing protein</fullName>
    </recommendedName>
</protein>
<dbReference type="GO" id="GO:0043047">
    <property type="term" value="F:single-stranded telomeric DNA binding"/>
    <property type="evidence" value="ECO:0000318"/>
    <property type="project" value="GO_Central"/>
</dbReference>
<dbReference type="InParanoid" id="A0A3Q7EFJ2"/>